<organism evidence="3 4">
    <name type="scientific">Candidatus Segetimicrobium genomatis</name>
    <dbReference type="NCBI Taxonomy" id="2569760"/>
    <lineage>
        <taxon>Bacteria</taxon>
        <taxon>Bacillati</taxon>
        <taxon>Candidatus Sysuimicrobiota</taxon>
        <taxon>Candidatus Sysuimicrobiia</taxon>
        <taxon>Candidatus Sysuimicrobiales</taxon>
        <taxon>Candidatus Segetimicrobiaceae</taxon>
        <taxon>Candidatus Segetimicrobium</taxon>
    </lineage>
</organism>
<dbReference type="InterPro" id="IPR015943">
    <property type="entry name" value="WD40/YVTN_repeat-like_dom_sf"/>
</dbReference>
<dbReference type="Gene3D" id="2.130.10.10">
    <property type="entry name" value="YVTN repeat-like/Quinoprotein amine dehydrogenase"/>
    <property type="match status" value="2"/>
</dbReference>
<dbReference type="AlphaFoldDB" id="A0A537J886"/>
<dbReference type="InterPro" id="IPR051200">
    <property type="entry name" value="Host-pathogen_enzymatic-act"/>
</dbReference>
<name>A0A537J886_9BACT</name>
<protein>
    <recommendedName>
        <fullName evidence="5">YncE family protein</fullName>
    </recommendedName>
</protein>
<comment type="caution">
    <text evidence="3">The sequence shown here is derived from an EMBL/GenBank/DDBJ whole genome shotgun (WGS) entry which is preliminary data.</text>
</comment>
<evidence type="ECO:0000256" key="1">
    <source>
        <dbReference type="SAM" id="MobiDB-lite"/>
    </source>
</evidence>
<dbReference type="EMBL" id="VBAO01000298">
    <property type="protein sequence ID" value="TMI79286.1"/>
    <property type="molecule type" value="Genomic_DNA"/>
</dbReference>
<evidence type="ECO:0000313" key="3">
    <source>
        <dbReference type="EMBL" id="TMI79286.1"/>
    </source>
</evidence>
<evidence type="ECO:0000256" key="2">
    <source>
        <dbReference type="SAM" id="SignalP"/>
    </source>
</evidence>
<evidence type="ECO:0008006" key="5">
    <source>
        <dbReference type="Google" id="ProtNLM"/>
    </source>
</evidence>
<feature type="signal peptide" evidence="2">
    <location>
        <begin position="1"/>
        <end position="22"/>
    </location>
</feature>
<feature type="region of interest" description="Disordered" evidence="1">
    <location>
        <begin position="386"/>
        <end position="405"/>
    </location>
</feature>
<dbReference type="PANTHER" id="PTHR47197:SF3">
    <property type="entry name" value="DIHYDRO-HEME D1 DEHYDROGENASE"/>
    <property type="match status" value="1"/>
</dbReference>
<reference evidence="3 4" key="1">
    <citation type="journal article" date="2019" name="Nat. Microbiol.">
        <title>Mediterranean grassland soil C-N compound turnover is dependent on rainfall and depth, and is mediated by genomically divergent microorganisms.</title>
        <authorList>
            <person name="Diamond S."/>
            <person name="Andeer P.F."/>
            <person name="Li Z."/>
            <person name="Crits-Christoph A."/>
            <person name="Burstein D."/>
            <person name="Anantharaman K."/>
            <person name="Lane K.R."/>
            <person name="Thomas B.C."/>
            <person name="Pan C."/>
            <person name="Northen T.R."/>
            <person name="Banfield J.F."/>
        </authorList>
    </citation>
    <scope>NUCLEOTIDE SEQUENCE [LARGE SCALE GENOMIC DNA]</scope>
    <source>
        <strain evidence="3">NP_7</strain>
    </source>
</reference>
<keyword evidence="2" id="KW-0732">Signal</keyword>
<accession>A0A537J886</accession>
<dbReference type="Proteomes" id="UP000320048">
    <property type="component" value="Unassembled WGS sequence"/>
</dbReference>
<dbReference type="InterPro" id="IPR011048">
    <property type="entry name" value="Haem_d1_sf"/>
</dbReference>
<evidence type="ECO:0000313" key="4">
    <source>
        <dbReference type="Proteomes" id="UP000320048"/>
    </source>
</evidence>
<feature type="chain" id="PRO_5021757531" description="YncE family protein" evidence="2">
    <location>
        <begin position="23"/>
        <end position="461"/>
    </location>
</feature>
<proteinExistence type="predicted"/>
<sequence>MKKIFLASLTAFLLLTFVAADGAPARGPVILATGRRDPRIYAIDFNAALRPQNNNTPRAIVSRSKVFPNRLDGTPVGDPANIVLSEDTRTAYVVNHHGAANNAEFLQHGGRGSISVMDVETMLRPEFDNTDRAVERNYDSGYFGAVGLLVLPTLLLVSHSENWLSEDGSNVIVLVDRKTGGRRGQIEMAPGHPPHACPTYPVPFASPTKPPAVPFEAPDPMFGCWPNPEFLAVGRGSDGRSYLFSGNAGTNDVAVMDLQRALSGFPVVEVAPRIPVQAGPFGIAASPDGKLIAVTARERAEVDREGNTISIIDVDRARTGAPDAEVARVRVGTDDPNGQTRPFTVAWTPDRRQIVVANFSANNVSIVDVSLALAHDSRAEVARIPVTRPQDPDGGVRPSRPKGTAVTADGRYAVVSGGPRLPPNAPPSGTVWVIDLRTRAVVATVTGVGNDPYGLTIVETR</sequence>
<dbReference type="PANTHER" id="PTHR47197">
    <property type="entry name" value="PROTEIN NIRF"/>
    <property type="match status" value="1"/>
</dbReference>
<dbReference type="SUPFAM" id="SSF51004">
    <property type="entry name" value="C-terminal (heme d1) domain of cytochrome cd1-nitrite reductase"/>
    <property type="match status" value="1"/>
</dbReference>
<gene>
    <name evidence="3" type="ORF">E6H04_10845</name>
</gene>